<dbReference type="InterPro" id="IPR055553">
    <property type="entry name" value="DUF7129"/>
</dbReference>
<keyword evidence="3" id="KW-1185">Reference proteome</keyword>
<name>A0ABD5UV23_9EURY</name>
<dbReference type="SUPFAM" id="SSF57802">
    <property type="entry name" value="Rubredoxin-like"/>
    <property type="match status" value="1"/>
</dbReference>
<proteinExistence type="predicted"/>
<evidence type="ECO:0000313" key="2">
    <source>
        <dbReference type="EMBL" id="MFC6893003.1"/>
    </source>
</evidence>
<dbReference type="Proteomes" id="UP001596296">
    <property type="component" value="Unassembled WGS sequence"/>
</dbReference>
<sequence>MIPQIVTTTARGGGHLPMIDVEHHDDQDRTYECFECGEVIPSEEQPSICPNCGGSLRNRHVPVE</sequence>
<dbReference type="NCBIfam" id="NF033497">
    <property type="entry name" value="rubre_like_arch"/>
    <property type="match status" value="1"/>
</dbReference>
<gene>
    <name evidence="2" type="ORF">ACFQE9_10375</name>
</gene>
<dbReference type="EMBL" id="JBHSXL010000009">
    <property type="protein sequence ID" value="MFC6893003.1"/>
    <property type="molecule type" value="Genomic_DNA"/>
</dbReference>
<reference evidence="2 3" key="1">
    <citation type="journal article" date="2019" name="Int. J. Syst. Evol. Microbiol.">
        <title>The Global Catalogue of Microorganisms (GCM) 10K type strain sequencing project: providing services to taxonomists for standard genome sequencing and annotation.</title>
        <authorList>
            <consortium name="The Broad Institute Genomics Platform"/>
            <consortium name="The Broad Institute Genome Sequencing Center for Infectious Disease"/>
            <person name="Wu L."/>
            <person name="Ma J."/>
        </authorList>
    </citation>
    <scope>NUCLEOTIDE SEQUENCE [LARGE SCALE GENOMIC DNA]</scope>
    <source>
        <strain evidence="2 3">SKJ47</strain>
    </source>
</reference>
<evidence type="ECO:0000259" key="1">
    <source>
        <dbReference type="Pfam" id="PF23455"/>
    </source>
</evidence>
<comment type="caution">
    <text evidence="2">The sequence shown here is derived from an EMBL/GenBank/DDBJ whole genome shotgun (WGS) entry which is preliminary data.</text>
</comment>
<organism evidence="2 3">
    <name type="scientific">Halopenitus salinus</name>
    <dbReference type="NCBI Taxonomy" id="1198295"/>
    <lineage>
        <taxon>Archaea</taxon>
        <taxon>Methanobacteriati</taxon>
        <taxon>Methanobacteriota</taxon>
        <taxon>Stenosarchaea group</taxon>
        <taxon>Halobacteria</taxon>
        <taxon>Halobacteriales</taxon>
        <taxon>Haloferacaceae</taxon>
        <taxon>Halopenitus</taxon>
    </lineage>
</organism>
<feature type="domain" description="DUF7129" evidence="1">
    <location>
        <begin position="26"/>
        <end position="64"/>
    </location>
</feature>
<dbReference type="RefSeq" id="WP_379744129.1">
    <property type="nucleotide sequence ID" value="NZ_JBHSVN010000001.1"/>
</dbReference>
<accession>A0ABD5UV23</accession>
<dbReference type="Pfam" id="PF23455">
    <property type="entry name" value="DUF7129"/>
    <property type="match status" value="1"/>
</dbReference>
<protein>
    <submittedName>
        <fullName evidence="2">Rubrerythrin-like domain-containing protein</fullName>
    </submittedName>
</protein>
<evidence type="ECO:0000313" key="3">
    <source>
        <dbReference type="Proteomes" id="UP001596296"/>
    </source>
</evidence>
<dbReference type="AlphaFoldDB" id="A0ABD5UV23"/>